<sequence>MSDNIDPREAQKRLIAMADLTRLRQEELPLSAEEKRGPSFNPTRRNGTDHINPSLKEGLSNKWAVKIDDEEARQTDGLEIEDPRPWGKKVAQQYLETRGYAG</sequence>
<proteinExistence type="predicted"/>
<protein>
    <submittedName>
        <fullName evidence="2">Uncharacterized protein</fullName>
    </submittedName>
</protein>
<accession>A0A9W8V1Y8</accession>
<feature type="region of interest" description="Disordered" evidence="1">
    <location>
        <begin position="26"/>
        <end position="55"/>
    </location>
</feature>
<keyword evidence="3" id="KW-1185">Reference proteome</keyword>
<dbReference type="AlphaFoldDB" id="A0A9W8V1Y8"/>
<evidence type="ECO:0000256" key="1">
    <source>
        <dbReference type="SAM" id="MobiDB-lite"/>
    </source>
</evidence>
<gene>
    <name evidence="2" type="ORF">NW755_004777</name>
</gene>
<feature type="compositionally biased region" description="Polar residues" evidence="1">
    <location>
        <begin position="40"/>
        <end position="51"/>
    </location>
</feature>
<comment type="caution">
    <text evidence="2">The sequence shown here is derived from an EMBL/GenBank/DDBJ whole genome shotgun (WGS) entry which is preliminary data.</text>
</comment>
<feature type="compositionally biased region" description="Basic and acidic residues" evidence="1">
    <location>
        <begin position="26"/>
        <end position="37"/>
    </location>
</feature>
<name>A0A9W8V1Y8_9HYPO</name>
<evidence type="ECO:0000313" key="2">
    <source>
        <dbReference type="EMBL" id="KAJ4191593.1"/>
    </source>
</evidence>
<organism evidence="2 3">
    <name type="scientific">Fusarium falciforme</name>
    <dbReference type="NCBI Taxonomy" id="195108"/>
    <lineage>
        <taxon>Eukaryota</taxon>
        <taxon>Fungi</taxon>
        <taxon>Dikarya</taxon>
        <taxon>Ascomycota</taxon>
        <taxon>Pezizomycotina</taxon>
        <taxon>Sordariomycetes</taxon>
        <taxon>Hypocreomycetidae</taxon>
        <taxon>Hypocreales</taxon>
        <taxon>Nectriaceae</taxon>
        <taxon>Fusarium</taxon>
        <taxon>Fusarium solani species complex</taxon>
    </lineage>
</organism>
<dbReference type="EMBL" id="JAOQAV010000009">
    <property type="protein sequence ID" value="KAJ4191593.1"/>
    <property type="molecule type" value="Genomic_DNA"/>
</dbReference>
<dbReference type="Proteomes" id="UP001152087">
    <property type="component" value="Unassembled WGS sequence"/>
</dbReference>
<reference evidence="2" key="1">
    <citation type="submission" date="2022-09" db="EMBL/GenBank/DDBJ databases">
        <title>Fusarium specimens isolated from Avocado Roots.</title>
        <authorList>
            <person name="Stajich J."/>
            <person name="Roper C."/>
            <person name="Heimlech-Rivalta G."/>
        </authorList>
    </citation>
    <scope>NUCLEOTIDE SEQUENCE</scope>
    <source>
        <strain evidence="2">A02</strain>
    </source>
</reference>
<evidence type="ECO:0000313" key="3">
    <source>
        <dbReference type="Proteomes" id="UP001152087"/>
    </source>
</evidence>